<accession>A0ABS9HY02</accession>
<dbReference type="Proteomes" id="UP001430796">
    <property type="component" value="Unassembled WGS sequence"/>
</dbReference>
<dbReference type="RefSeq" id="WP_237056874.1">
    <property type="nucleotide sequence ID" value="NZ_JAKJPO010000022.1"/>
</dbReference>
<name>A0ABS9HY02_9GAMM</name>
<dbReference type="EMBL" id="JAKJPO010000022">
    <property type="protein sequence ID" value="MCF7223754.1"/>
    <property type="molecule type" value="Genomic_DNA"/>
</dbReference>
<keyword evidence="2" id="KW-1185">Reference proteome</keyword>
<sequence length="293" mass="32398">MSNDTNTVGNIIVLVLGMARSGSSATARVMSLCGGRLPLSLLPPNRWNPSGYWEPSTTVRANARYLRDSGSSFFDTQLVQDAPESASIDRAFVVELAELLRSYKDTTAGAPLILKDPRIGVLLPFWLEAMAHAGLSPRIVIPVRHPNEVISSLHAWKGVPHAHAAELWLKYNLLTERHSRHLPRTFVSYSRLLTDWRREILSIAGTLGLPLAPSDDVDRFLDPSLRHMISDEDAISIDLPWLGDVYRTMSSECQGGQLDVELLDAAFSDLSRAQAMGRRPPRRSFGTDFGLAT</sequence>
<dbReference type="PIRSF" id="PIRSF029407">
    <property type="entry name" value="UCP029407"/>
    <property type="match status" value="1"/>
</dbReference>
<reference evidence="1 2" key="3">
    <citation type="submission" date="2022-01" db="EMBL/GenBank/DDBJ databases">
        <authorList>
            <person name="Zhou L.Y."/>
        </authorList>
    </citation>
    <scope>NUCLEOTIDE SEQUENCE [LARGE SCALE GENOMIC DNA]</scope>
    <source>
        <strain evidence="1 2">TLK-CK17</strain>
    </source>
</reference>
<dbReference type="InterPro" id="IPR014556">
    <property type="entry name" value="UCP029407"/>
</dbReference>
<comment type="caution">
    <text evidence="1">The sequence shown here is derived from an EMBL/GenBank/DDBJ whole genome shotgun (WGS) entry which is preliminary data.</text>
</comment>
<organism evidence="1 2">
    <name type="scientific">Marilutibacter chinensis</name>
    <dbReference type="NCBI Taxonomy" id="2912247"/>
    <lineage>
        <taxon>Bacteria</taxon>
        <taxon>Pseudomonadati</taxon>
        <taxon>Pseudomonadota</taxon>
        <taxon>Gammaproteobacteria</taxon>
        <taxon>Lysobacterales</taxon>
        <taxon>Lysobacteraceae</taxon>
        <taxon>Marilutibacter</taxon>
    </lineage>
</organism>
<reference evidence="1 2" key="1">
    <citation type="submission" date="2022-01" db="EMBL/GenBank/DDBJ databases">
        <title>Lysobacter chinensis sp. nov., a bacterium isolated from cow dung compost.</title>
        <authorList>
            <person name="Liu Y."/>
        </authorList>
    </citation>
    <scope>NUCLEOTIDE SEQUENCE [LARGE SCALE GENOMIC DNA]</scope>
    <source>
        <strain evidence="1 2">TLK-CK17</strain>
    </source>
</reference>
<reference evidence="2" key="2">
    <citation type="submission" date="2022-01" db="EMBL/GenBank/DDBJ databases">
        <title>Lysobacter chinensis sp. nov., a bacterium isolated from cow dung compost.</title>
        <authorList>
            <person name="Zhou L.Y."/>
        </authorList>
    </citation>
    <scope>NUCLEOTIDE SEQUENCE [LARGE SCALE GENOMIC DNA]</scope>
    <source>
        <strain evidence="2">TLK-CK17</strain>
    </source>
</reference>
<protein>
    <recommendedName>
        <fullName evidence="3">Sulfotransferase family protein</fullName>
    </recommendedName>
</protein>
<gene>
    <name evidence="1" type="ORF">L3V18_18495</name>
</gene>
<dbReference type="InterPro" id="IPR027417">
    <property type="entry name" value="P-loop_NTPase"/>
</dbReference>
<evidence type="ECO:0000313" key="2">
    <source>
        <dbReference type="Proteomes" id="UP001430796"/>
    </source>
</evidence>
<evidence type="ECO:0000313" key="1">
    <source>
        <dbReference type="EMBL" id="MCF7223754.1"/>
    </source>
</evidence>
<dbReference type="SUPFAM" id="SSF52540">
    <property type="entry name" value="P-loop containing nucleoside triphosphate hydrolases"/>
    <property type="match status" value="1"/>
</dbReference>
<dbReference type="Gene3D" id="3.40.50.300">
    <property type="entry name" value="P-loop containing nucleotide triphosphate hydrolases"/>
    <property type="match status" value="1"/>
</dbReference>
<evidence type="ECO:0008006" key="3">
    <source>
        <dbReference type="Google" id="ProtNLM"/>
    </source>
</evidence>
<proteinExistence type="predicted"/>